<reference evidence="2 3" key="1">
    <citation type="submission" date="2024-01" db="EMBL/GenBank/DDBJ databases">
        <title>A draft genome for a cacao thread blight-causing isolate of Paramarasmius palmivorus.</title>
        <authorList>
            <person name="Baruah I.K."/>
            <person name="Bukari Y."/>
            <person name="Amoako-Attah I."/>
            <person name="Meinhardt L.W."/>
            <person name="Bailey B.A."/>
            <person name="Cohen S.P."/>
        </authorList>
    </citation>
    <scope>NUCLEOTIDE SEQUENCE [LARGE SCALE GENOMIC DNA]</scope>
    <source>
        <strain evidence="2 3">GH-12</strain>
    </source>
</reference>
<dbReference type="AlphaFoldDB" id="A0AAW0CFH8"/>
<name>A0AAW0CFH8_9AGAR</name>
<dbReference type="EMBL" id="JAYKXP010000044">
    <property type="protein sequence ID" value="KAK7037817.1"/>
    <property type="molecule type" value="Genomic_DNA"/>
</dbReference>
<protein>
    <recommendedName>
        <fullName evidence="4">F-box domain-containing protein</fullName>
    </recommendedName>
</protein>
<dbReference type="Proteomes" id="UP001383192">
    <property type="component" value="Unassembled WGS sequence"/>
</dbReference>
<organism evidence="2 3">
    <name type="scientific">Paramarasmius palmivorus</name>
    <dbReference type="NCBI Taxonomy" id="297713"/>
    <lineage>
        <taxon>Eukaryota</taxon>
        <taxon>Fungi</taxon>
        <taxon>Dikarya</taxon>
        <taxon>Basidiomycota</taxon>
        <taxon>Agaricomycotina</taxon>
        <taxon>Agaricomycetes</taxon>
        <taxon>Agaricomycetidae</taxon>
        <taxon>Agaricales</taxon>
        <taxon>Marasmiineae</taxon>
        <taxon>Marasmiaceae</taxon>
        <taxon>Paramarasmius</taxon>
    </lineage>
</organism>
<accession>A0AAW0CFH8</accession>
<sequence>MDEIDSMRRTLSASQREVHDIEEEIQRTKQYLDDLESRKLALEDYIDDQRAVLNPIRRVPKEILIHIFSFCVDSAPLDIETEFRDSLDMTSIQWIVSHVCSQWRTTAISLCSWLWSHIHVYIDPENKFGGQAMLLALHIRRALSTPLSMYIRDDGTAGIYSGPGPILGTLLQNSEQWGVLLLSMNIRRVRYFFGGAKPTTTQLRKLVFFNCDFVDDIDDRGSTFEPCDVFHNSPKLTEVTLIDTIPITHISLPYHQLTSLQLWFQSSFGDSFTVRHALDVLRRTQKLVDFQISHHFRAAVNQPDPGPPVLLENLQSCSLRCLPYLQFSEPEGDGNVFLDHLILPKLNSLLSIGDLQVHGFAELSNISSMLARSSSHITTLLLTTKDDDEYVIPFLRTMQSSLHALRIIKSPCTDISQDFITFLTPKDSAIALPKLHMLILQGNMAFDAISFVDMIDSRLSSTSCTMEVTLDCVSRNVPDNAEAFERFSVDPFFQKRVKWTFRI</sequence>
<evidence type="ECO:0000313" key="3">
    <source>
        <dbReference type="Proteomes" id="UP001383192"/>
    </source>
</evidence>
<comment type="caution">
    <text evidence="2">The sequence shown here is derived from an EMBL/GenBank/DDBJ whole genome shotgun (WGS) entry which is preliminary data.</text>
</comment>
<gene>
    <name evidence="2" type="ORF">VNI00_010778</name>
</gene>
<feature type="coiled-coil region" evidence="1">
    <location>
        <begin position="4"/>
        <end position="38"/>
    </location>
</feature>
<dbReference type="Gene3D" id="1.20.1280.50">
    <property type="match status" value="1"/>
</dbReference>
<proteinExistence type="predicted"/>
<evidence type="ECO:0008006" key="4">
    <source>
        <dbReference type="Google" id="ProtNLM"/>
    </source>
</evidence>
<keyword evidence="3" id="KW-1185">Reference proteome</keyword>
<evidence type="ECO:0000313" key="2">
    <source>
        <dbReference type="EMBL" id="KAK7037817.1"/>
    </source>
</evidence>
<dbReference type="SUPFAM" id="SSF52047">
    <property type="entry name" value="RNI-like"/>
    <property type="match status" value="1"/>
</dbReference>
<keyword evidence="1" id="KW-0175">Coiled coil</keyword>
<evidence type="ECO:0000256" key="1">
    <source>
        <dbReference type="SAM" id="Coils"/>
    </source>
</evidence>